<dbReference type="Gene3D" id="2.120.10.30">
    <property type="entry name" value="TolB, C-terminal domain"/>
    <property type="match status" value="1"/>
</dbReference>
<keyword evidence="2" id="KW-1133">Transmembrane helix</keyword>
<dbReference type="EMBL" id="BONI01000002">
    <property type="protein sequence ID" value="GIG03679.1"/>
    <property type="molecule type" value="Genomic_DNA"/>
</dbReference>
<gene>
    <name evidence="3" type="ORF">Cco03nite_03790</name>
</gene>
<evidence type="ECO:0000256" key="1">
    <source>
        <dbReference type="SAM" id="MobiDB-lite"/>
    </source>
</evidence>
<feature type="compositionally biased region" description="Pro residues" evidence="1">
    <location>
        <begin position="67"/>
        <end position="79"/>
    </location>
</feature>
<accession>A0A8J3P4T3</accession>
<name>A0A8J3P4T3_9ACTN</name>
<comment type="caution">
    <text evidence="3">The sequence shown here is derived from an EMBL/GenBank/DDBJ whole genome shotgun (WGS) entry which is preliminary data.</text>
</comment>
<sequence length="396" mass="41858">MALGHLRRALPLFAEQAGQYADANAAVATAGRRRARRTAVVAALALVPLALGLAVYATLGPAKVPPPLTGSPSPTPSPRPSLVAPLGSPALPTSVPAAGAVLPDLPKDRGVGPASLLRTSYARGVMTVQIAATSGWYRLLITNDENDVPSLWLSPDGRWLTWTEPDGRTVLRDLTGTSQRRLAGRPVAWSRSGDWIIIDVPYPAKSYGLRLVPLAGGKERALDGNGRWSDVKGVLDTGEVLRGTDDQPGKTAFSLSLTDPGTGRSRRIDVDVSALLKPDDHVLGLADLPVIVPVTGSTAAVLVFTTEDRGHRATYVEFSLLDGTAMHRIDLSGHRGSAEISAFPCLQGRDLIWSDGKVLRHAVFGTTTGGAALELPADGFAYHLAGCRREAGYRKD</sequence>
<organism evidence="3 4">
    <name type="scientific">Catellatospora coxensis</name>
    <dbReference type="NCBI Taxonomy" id="310354"/>
    <lineage>
        <taxon>Bacteria</taxon>
        <taxon>Bacillati</taxon>
        <taxon>Actinomycetota</taxon>
        <taxon>Actinomycetes</taxon>
        <taxon>Micromonosporales</taxon>
        <taxon>Micromonosporaceae</taxon>
        <taxon>Catellatospora</taxon>
    </lineage>
</organism>
<dbReference type="RefSeq" id="WP_203688149.1">
    <property type="nucleotide sequence ID" value="NZ_BAAALC010000001.1"/>
</dbReference>
<dbReference type="Proteomes" id="UP000630887">
    <property type="component" value="Unassembled WGS sequence"/>
</dbReference>
<reference evidence="3 4" key="1">
    <citation type="submission" date="2021-01" db="EMBL/GenBank/DDBJ databases">
        <title>Whole genome shotgun sequence of Catellatospora coxensis NBRC 107359.</title>
        <authorList>
            <person name="Komaki H."/>
            <person name="Tamura T."/>
        </authorList>
    </citation>
    <scope>NUCLEOTIDE SEQUENCE [LARGE SCALE GENOMIC DNA]</scope>
    <source>
        <strain evidence="3 4">NBRC 107359</strain>
    </source>
</reference>
<dbReference type="InterPro" id="IPR011042">
    <property type="entry name" value="6-blade_b-propeller_TolB-like"/>
</dbReference>
<keyword evidence="2" id="KW-0472">Membrane</keyword>
<evidence type="ECO:0000256" key="2">
    <source>
        <dbReference type="SAM" id="Phobius"/>
    </source>
</evidence>
<proteinExistence type="predicted"/>
<dbReference type="AlphaFoldDB" id="A0A8J3P4T3"/>
<keyword evidence="4" id="KW-1185">Reference proteome</keyword>
<evidence type="ECO:0008006" key="5">
    <source>
        <dbReference type="Google" id="ProtNLM"/>
    </source>
</evidence>
<keyword evidence="2" id="KW-0812">Transmembrane</keyword>
<feature type="region of interest" description="Disordered" evidence="1">
    <location>
        <begin position="67"/>
        <end position="88"/>
    </location>
</feature>
<feature type="transmembrane region" description="Helical" evidence="2">
    <location>
        <begin position="39"/>
        <end position="59"/>
    </location>
</feature>
<evidence type="ECO:0000313" key="4">
    <source>
        <dbReference type="Proteomes" id="UP000630887"/>
    </source>
</evidence>
<protein>
    <recommendedName>
        <fullName evidence="5">WD40 repeat protein</fullName>
    </recommendedName>
</protein>
<dbReference type="SUPFAM" id="SSF69304">
    <property type="entry name" value="Tricorn protease N-terminal domain"/>
    <property type="match status" value="1"/>
</dbReference>
<evidence type="ECO:0000313" key="3">
    <source>
        <dbReference type="EMBL" id="GIG03679.1"/>
    </source>
</evidence>